<feature type="compositionally biased region" description="Low complexity" evidence="1">
    <location>
        <begin position="75"/>
        <end position="87"/>
    </location>
</feature>
<evidence type="ECO:0000313" key="3">
    <source>
        <dbReference type="Proteomes" id="UP000580250"/>
    </source>
</evidence>
<feature type="compositionally biased region" description="Low complexity" evidence="1">
    <location>
        <begin position="288"/>
        <end position="304"/>
    </location>
</feature>
<feature type="compositionally biased region" description="Low complexity" evidence="1">
    <location>
        <begin position="229"/>
        <end position="241"/>
    </location>
</feature>
<organism evidence="2 3">
    <name type="scientific">Meloidogyne enterolobii</name>
    <name type="common">Root-knot nematode worm</name>
    <name type="synonym">Meloidogyne mayaguensis</name>
    <dbReference type="NCBI Taxonomy" id="390850"/>
    <lineage>
        <taxon>Eukaryota</taxon>
        <taxon>Metazoa</taxon>
        <taxon>Ecdysozoa</taxon>
        <taxon>Nematoda</taxon>
        <taxon>Chromadorea</taxon>
        <taxon>Rhabditida</taxon>
        <taxon>Tylenchina</taxon>
        <taxon>Tylenchomorpha</taxon>
        <taxon>Tylenchoidea</taxon>
        <taxon>Meloidogynidae</taxon>
        <taxon>Meloidogyninae</taxon>
        <taxon>Meloidogyne</taxon>
    </lineage>
</organism>
<accession>A0A6V7XL50</accession>
<protein>
    <submittedName>
        <fullName evidence="2">Uncharacterized protein</fullName>
    </submittedName>
</protein>
<feature type="region of interest" description="Disordered" evidence="1">
    <location>
        <begin position="846"/>
        <end position="928"/>
    </location>
</feature>
<feature type="region of interest" description="Disordered" evidence="1">
    <location>
        <begin position="207"/>
        <end position="249"/>
    </location>
</feature>
<name>A0A6V7XL50_MELEN</name>
<feature type="compositionally biased region" description="Low complexity" evidence="1">
    <location>
        <begin position="321"/>
        <end position="335"/>
    </location>
</feature>
<feature type="compositionally biased region" description="Low complexity" evidence="1">
    <location>
        <begin position="658"/>
        <end position="674"/>
    </location>
</feature>
<feature type="compositionally biased region" description="Pro residues" evidence="1">
    <location>
        <begin position="595"/>
        <end position="609"/>
    </location>
</feature>
<dbReference type="Proteomes" id="UP000580250">
    <property type="component" value="Unassembled WGS sequence"/>
</dbReference>
<feature type="compositionally biased region" description="Gly residues" evidence="1">
    <location>
        <begin position="846"/>
        <end position="866"/>
    </location>
</feature>
<feature type="region of interest" description="Disordered" evidence="1">
    <location>
        <begin position="588"/>
        <end position="716"/>
    </location>
</feature>
<feature type="compositionally biased region" description="Low complexity" evidence="1">
    <location>
        <begin position="401"/>
        <end position="418"/>
    </location>
</feature>
<feature type="region of interest" description="Disordered" evidence="1">
    <location>
        <begin position="401"/>
        <end position="426"/>
    </location>
</feature>
<comment type="caution">
    <text evidence="2">The sequence shown here is derived from an EMBL/GenBank/DDBJ whole genome shotgun (WGS) entry which is preliminary data.</text>
</comment>
<gene>
    <name evidence="2" type="ORF">MENT_LOCUS53496</name>
</gene>
<proteinExistence type="predicted"/>
<feature type="compositionally biased region" description="Low complexity" evidence="1">
    <location>
        <begin position="613"/>
        <end position="632"/>
    </location>
</feature>
<reference evidence="2 3" key="1">
    <citation type="submission" date="2020-08" db="EMBL/GenBank/DDBJ databases">
        <authorList>
            <person name="Koutsovoulos G."/>
            <person name="Danchin GJ E."/>
        </authorList>
    </citation>
    <scope>NUCLEOTIDE SEQUENCE [LARGE SCALE GENOMIC DNA]</scope>
</reference>
<dbReference type="AlphaFoldDB" id="A0A6V7XL50"/>
<evidence type="ECO:0000256" key="1">
    <source>
        <dbReference type="SAM" id="MobiDB-lite"/>
    </source>
</evidence>
<feature type="compositionally biased region" description="Low complexity" evidence="1">
    <location>
        <begin position="785"/>
        <end position="805"/>
    </location>
</feature>
<evidence type="ECO:0000313" key="2">
    <source>
        <dbReference type="EMBL" id="CAD2200056.1"/>
    </source>
</evidence>
<feature type="region of interest" description="Disordered" evidence="1">
    <location>
        <begin position="73"/>
        <end position="93"/>
    </location>
</feature>
<feature type="compositionally biased region" description="Low complexity" evidence="1">
    <location>
        <begin position="207"/>
        <end position="219"/>
    </location>
</feature>
<feature type="region of interest" description="Disordered" evidence="1">
    <location>
        <begin position="785"/>
        <end position="831"/>
    </location>
</feature>
<dbReference type="EMBL" id="CAJEWN010001791">
    <property type="protein sequence ID" value="CAD2200056.1"/>
    <property type="molecule type" value="Genomic_DNA"/>
</dbReference>
<dbReference type="OrthoDB" id="5828708at2759"/>
<feature type="region of interest" description="Disordered" evidence="1">
    <location>
        <begin position="285"/>
        <end position="304"/>
    </location>
</feature>
<sequence>MQKCHNYLFFTNFKRRRKIMKELNQRLQTTTILDLIIKLFIFPNLIIGFLSNLSIVSAQYPQQQGAAILHSNWPQSRSQQQQTNNNRLPSRQTNLLPKIPIAISPGKNHLQGIRRLQTFSQTEEQTPEFLNSLEHRHLRHIASQPIQQNKNSLANNRPTNVKNGRKMTTMLQKARIPPKIASAIEGKEIMAMSSAEAEELALKLLQEAGVEHSSSSSSSSEEEESEEQTITTKRPPITTIKPTKKERTEIPSFSNNSFVAGSSSLLPIRKFRLIQQQRKILRDSLNRTKSTTESSTTTTTTTTTTLITTPTTEKQTITTPITTTTQSTPKTTIKLPNSSIRPQRRNGLNVPRARKLTGGHNRIVPSQSSSSAGIDEQENKNNDDQFDLTSARRALLEAQLSQQKQQRLQQQNEANNQQPKPWQPSLRMLRHRHRQRLLEEQKNNNNNSVIQTIRNNKQKQQLLNRQLFGDENNNLAVEWRNRQFGIRNRQQQQNELIKDQLGKELLQIEGNDDNNEKGKQSLQLERRFRLVPNKVVFRPRLKIRRPQNIENLNGQQRPSIQLPENSAFGTEQKRGSHLPIALPSLSLFGEEPSEQPIPVPPAPGEPPPSQVATQTIRETSTTTTDTTTTTTTSQPLPAPAMEVGSMGEQPPMKLEGGPPTITATTQETTTQPSQKIEENGGNSHGEDSGIIGNSGLVGDGPGPLPPGFSEAGAGFIGLSNGAEDNGLSFGSGPEVGTFPPGLKESFGLNGFVTELETTLLSSTEAPTTTTSTQTTTTITELQTTTEVSTTLIPTTTTELPTTTQTPAPPPPPPEEAFVIPENSGLRPVAPPKEFFGAGGFGSSSAGRGGGGFGNNGVIGGSNGKSRGGWEPPPPDAQVEPPLKPEDFYTGDSALIPNKKGPDGDGYGPSASLPGSALPQTPPPIGTSGAVSGGIPMLPPFRPIPNAIGIPPVAGMGILAPPQEAVPENEATTVKPSALLNIINKADEGFNQVITHFEQGTPLEAAAIDIMEVALGSQKLDSQAKLLSHVDRAFGLDNLQRLQRWANTGGALDLIKEQFAKIAKNYKPPQETANLFTVPPQLEYLFQNPSSGRRK</sequence>
<feature type="region of interest" description="Disordered" evidence="1">
    <location>
        <begin position="321"/>
        <end position="383"/>
    </location>
</feature>